<evidence type="ECO:0000256" key="1">
    <source>
        <dbReference type="SAM" id="MobiDB-lite"/>
    </source>
</evidence>
<dbReference type="AlphaFoldDB" id="A0A2Z3HA97"/>
<evidence type="ECO:0000313" key="2">
    <source>
        <dbReference type="EMBL" id="AWM38604.1"/>
    </source>
</evidence>
<feature type="region of interest" description="Disordered" evidence="1">
    <location>
        <begin position="63"/>
        <end position="91"/>
    </location>
</feature>
<sequence length="91" mass="10109">MLQVTDKTTMFVKVCFTADSFEVKGGATASDLKTAEVLLMEKNLPSKGATDGVGFDLPRIFEATDTKPTRPPARRRWSSFGPSTRRKWKPT</sequence>
<protein>
    <submittedName>
        <fullName evidence="2">Uncharacterized protein</fullName>
    </submittedName>
</protein>
<dbReference type="KEGG" id="gog:C1280_17515"/>
<name>A0A2Z3HA97_9BACT</name>
<accession>A0A2Z3HA97</accession>
<dbReference type="Proteomes" id="UP000245802">
    <property type="component" value="Chromosome"/>
</dbReference>
<keyword evidence="3" id="KW-1185">Reference proteome</keyword>
<gene>
    <name evidence="2" type="ORF">C1280_17515</name>
</gene>
<organism evidence="2 3">
    <name type="scientific">Gemmata obscuriglobus</name>
    <dbReference type="NCBI Taxonomy" id="114"/>
    <lineage>
        <taxon>Bacteria</taxon>
        <taxon>Pseudomonadati</taxon>
        <taxon>Planctomycetota</taxon>
        <taxon>Planctomycetia</taxon>
        <taxon>Gemmatales</taxon>
        <taxon>Gemmataceae</taxon>
        <taxon>Gemmata</taxon>
    </lineage>
</organism>
<dbReference type="EMBL" id="CP025958">
    <property type="protein sequence ID" value="AWM38604.1"/>
    <property type="molecule type" value="Genomic_DNA"/>
</dbReference>
<evidence type="ECO:0000313" key="3">
    <source>
        <dbReference type="Proteomes" id="UP000245802"/>
    </source>
</evidence>
<dbReference type="RefSeq" id="WP_033199991.1">
    <property type="nucleotide sequence ID" value="NZ_CP025958.1"/>
</dbReference>
<proteinExistence type="predicted"/>
<reference evidence="2 3" key="1">
    <citation type="submission" date="2018-01" db="EMBL/GenBank/DDBJ databases">
        <title>G. obscuriglobus.</title>
        <authorList>
            <person name="Franke J."/>
            <person name="Blomberg W."/>
            <person name="Selmecki A."/>
        </authorList>
    </citation>
    <scope>NUCLEOTIDE SEQUENCE [LARGE SCALE GENOMIC DNA]</scope>
    <source>
        <strain evidence="2 3">DSM 5831</strain>
    </source>
</reference>